<evidence type="ECO:0000313" key="2">
    <source>
        <dbReference type="Proteomes" id="UP000295444"/>
    </source>
</evidence>
<dbReference type="SUPFAM" id="SSF51735">
    <property type="entry name" value="NAD(P)-binding Rossmann-fold domains"/>
    <property type="match status" value="1"/>
</dbReference>
<dbReference type="OrthoDB" id="256869at2"/>
<reference evidence="1 2" key="1">
    <citation type="submission" date="2019-03" db="EMBL/GenBank/DDBJ databases">
        <title>Genomic Encyclopedia of Type Strains, Phase IV (KMG-IV): sequencing the most valuable type-strain genomes for metagenomic binning, comparative biology and taxonomic classification.</title>
        <authorList>
            <person name="Goeker M."/>
        </authorList>
    </citation>
    <scope>NUCLEOTIDE SEQUENCE [LARGE SCALE GENOMIC DNA]</scope>
    <source>
        <strain evidence="1 2">DSM 45361</strain>
    </source>
</reference>
<name>A0A4R6S6L2_LABRH</name>
<proteinExistence type="predicted"/>
<dbReference type="AlphaFoldDB" id="A0A4R6S6L2"/>
<dbReference type="Proteomes" id="UP000295444">
    <property type="component" value="Unassembled WGS sequence"/>
</dbReference>
<protein>
    <submittedName>
        <fullName evidence="1">Oxidoreductase family protein</fullName>
    </submittedName>
</protein>
<dbReference type="RefSeq" id="WP_133852358.1">
    <property type="nucleotide sequence ID" value="NZ_SNXZ01000005.1"/>
</dbReference>
<sequence length="277" mass="28227">MTRVGLHDLATSHPGIFAPLLAGLGMPVTAVHDPVAARVDGFLRAHPGVVATASLAELAAVTDVVMLLGRDWDQRLTQVEELVALGVPVFVDKPMAGTAAELRRIADLADAGARIDGGSALRVAPEAVAVPPCARLEVTCDGHPLYYGVHAVALATAVLGPGLVASAGTPGDTAHAIRGVIEHASGAKISVSVTETQPAGGFRAVGPDGVIEPSADLFYAALLGDALPRLTSAAPARPGRSLVECELALLAMAWSAATGGAPVRLDDVPPGFRPWRP</sequence>
<organism evidence="1 2">
    <name type="scientific">Labedaea rhizosphaerae</name>
    <dbReference type="NCBI Taxonomy" id="598644"/>
    <lineage>
        <taxon>Bacteria</taxon>
        <taxon>Bacillati</taxon>
        <taxon>Actinomycetota</taxon>
        <taxon>Actinomycetes</taxon>
        <taxon>Pseudonocardiales</taxon>
        <taxon>Pseudonocardiaceae</taxon>
        <taxon>Labedaea</taxon>
    </lineage>
</organism>
<comment type="caution">
    <text evidence="1">The sequence shown here is derived from an EMBL/GenBank/DDBJ whole genome shotgun (WGS) entry which is preliminary data.</text>
</comment>
<dbReference type="InterPro" id="IPR036291">
    <property type="entry name" value="NAD(P)-bd_dom_sf"/>
</dbReference>
<keyword evidence="2" id="KW-1185">Reference proteome</keyword>
<accession>A0A4R6S6L2</accession>
<dbReference type="EMBL" id="SNXZ01000005">
    <property type="protein sequence ID" value="TDP94954.1"/>
    <property type="molecule type" value="Genomic_DNA"/>
</dbReference>
<dbReference type="Gene3D" id="3.40.50.720">
    <property type="entry name" value="NAD(P)-binding Rossmann-like Domain"/>
    <property type="match status" value="1"/>
</dbReference>
<evidence type="ECO:0000313" key="1">
    <source>
        <dbReference type="EMBL" id="TDP94954.1"/>
    </source>
</evidence>
<gene>
    <name evidence="1" type="ORF">EV186_105186</name>
</gene>